<dbReference type="GO" id="GO:0006874">
    <property type="term" value="P:intracellular calcium ion homeostasis"/>
    <property type="evidence" value="ECO:0007669"/>
    <property type="project" value="TreeGrafter"/>
</dbReference>
<dbReference type="InterPro" id="IPR004713">
    <property type="entry name" value="CaH_exchang"/>
</dbReference>
<evidence type="ECO:0000256" key="8">
    <source>
        <dbReference type="SAM" id="MobiDB-lite"/>
    </source>
</evidence>
<feature type="region of interest" description="Disordered" evidence="8">
    <location>
        <begin position="368"/>
        <end position="411"/>
    </location>
</feature>
<feature type="transmembrane region" description="Helical" evidence="9">
    <location>
        <begin position="164"/>
        <end position="188"/>
    </location>
</feature>
<organism evidence="11">
    <name type="scientific">Bionectria ochroleuca</name>
    <name type="common">Gliocladium roseum</name>
    <dbReference type="NCBI Taxonomy" id="29856"/>
    <lineage>
        <taxon>Eukaryota</taxon>
        <taxon>Fungi</taxon>
        <taxon>Dikarya</taxon>
        <taxon>Ascomycota</taxon>
        <taxon>Pezizomycotina</taxon>
        <taxon>Sordariomycetes</taxon>
        <taxon>Hypocreomycetidae</taxon>
        <taxon>Hypocreales</taxon>
        <taxon>Bionectriaceae</taxon>
        <taxon>Clonostachys</taxon>
    </lineage>
</organism>
<evidence type="ECO:0000256" key="4">
    <source>
        <dbReference type="ARBA" id="ARBA00022692"/>
    </source>
</evidence>
<proteinExistence type="inferred from homology"/>
<dbReference type="AlphaFoldDB" id="A0A0B7KBS2"/>
<keyword evidence="4 9" id="KW-0812">Transmembrane</keyword>
<dbReference type="GO" id="GO:0015369">
    <property type="term" value="F:calcium:proton antiporter activity"/>
    <property type="evidence" value="ECO:0007669"/>
    <property type="project" value="TreeGrafter"/>
</dbReference>
<evidence type="ECO:0000256" key="9">
    <source>
        <dbReference type="SAM" id="Phobius"/>
    </source>
</evidence>
<dbReference type="InterPro" id="IPR044880">
    <property type="entry name" value="NCX_ion-bd_dom_sf"/>
</dbReference>
<dbReference type="Pfam" id="PF01699">
    <property type="entry name" value="Na_Ca_ex"/>
    <property type="match status" value="2"/>
</dbReference>
<feature type="region of interest" description="Disordered" evidence="8">
    <location>
        <begin position="1"/>
        <end position="26"/>
    </location>
</feature>
<keyword evidence="5 9" id="KW-1133">Transmembrane helix</keyword>
<accession>A0A0B7KBS2</accession>
<evidence type="ECO:0000256" key="3">
    <source>
        <dbReference type="ARBA" id="ARBA00022448"/>
    </source>
</evidence>
<evidence type="ECO:0000259" key="10">
    <source>
        <dbReference type="Pfam" id="PF01699"/>
    </source>
</evidence>
<feature type="transmembrane region" description="Helical" evidence="9">
    <location>
        <begin position="132"/>
        <end position="152"/>
    </location>
</feature>
<dbReference type="Gene3D" id="1.20.1420.30">
    <property type="entry name" value="NCX, central ion-binding region"/>
    <property type="match status" value="2"/>
</dbReference>
<feature type="domain" description="Sodium/calcium exchanger membrane region" evidence="10">
    <location>
        <begin position="100"/>
        <end position="275"/>
    </location>
</feature>
<feature type="transmembrane region" description="Helical" evidence="9">
    <location>
        <begin position="495"/>
        <end position="518"/>
    </location>
</feature>
<dbReference type="PANTHER" id="PTHR31503:SF18">
    <property type="entry name" value="CA(2+)_H(+) EXCHANGER, PUTATIVE (EUROFUNG)-RELATED"/>
    <property type="match status" value="1"/>
</dbReference>
<evidence type="ECO:0000313" key="11">
    <source>
        <dbReference type="EMBL" id="CEO52932.1"/>
    </source>
</evidence>
<feature type="transmembrane region" description="Helical" evidence="9">
    <location>
        <begin position="525"/>
        <end position="551"/>
    </location>
</feature>
<dbReference type="GO" id="GO:0000329">
    <property type="term" value="C:fungal-type vacuole membrane"/>
    <property type="evidence" value="ECO:0007669"/>
    <property type="project" value="TreeGrafter"/>
</dbReference>
<sequence length="604" mass="64431">MTGQQPPGYGSMSDQDDMPSAEDSEDSFLAVPSPIDHGINGWQSATQNIFCLPWLDSAELTPVTLFIVELRSILFAGWINILTIFVPIGLITYVVKAQPTLIFLTNAVAIVPLSALLTEATERIADDAGDTIGALLNISLGNIVELILFVALANGHVRIVQASILGSILVNLLLILGSALLACGVADVETSYSTSGTEVFGCLLFVSVFAFLIPVSLTTFVSNPPKGLAFRALTTMQTAFEYTFQNAQDASSATLKLSRVSAFMVLAIYIIYLIYEVKYKGPHPSKLGSPGLDIEAQAGRIETQPSSLPAAPPPHPQPRTIRFAENDNREESKSKVMKHGGSILVDTSDDEEYTHTIYAVSAREIRGRGSAEGSARGKTVSGSRYQKLTRARGHSRSLSAGSRRRFASRDSSVASSRRLALRRSGLPPLSTMRGTVDGYGHLSAFPEPSMSNMIIGRYVSGFVLVLSSVLMSMNAEFLVSTIDDVTHNGQFSETIIGLIILPIAGNMAEYITVVTVAVREKLDLAIAVSVGSSIQIALCVTPLTILAAWILDQDLGLSFPFFEMATLVGSVLLVNLIIMSGGGGGARANALRGGLMCGCYTIVG</sequence>
<evidence type="ECO:0000256" key="2">
    <source>
        <dbReference type="ARBA" id="ARBA00008170"/>
    </source>
</evidence>
<evidence type="ECO:0000256" key="5">
    <source>
        <dbReference type="ARBA" id="ARBA00022989"/>
    </source>
</evidence>
<gene>
    <name evidence="11" type="ORF">BN869_000008990_1</name>
</gene>
<feature type="transmembrane region" description="Helical" evidence="9">
    <location>
        <begin position="257"/>
        <end position="275"/>
    </location>
</feature>
<feature type="transmembrane region" description="Helical" evidence="9">
    <location>
        <begin position="200"/>
        <end position="221"/>
    </location>
</feature>
<name>A0A0B7KBS2_BIOOC</name>
<evidence type="ECO:0000256" key="7">
    <source>
        <dbReference type="ARBA" id="ARBA00023136"/>
    </source>
</evidence>
<feature type="domain" description="Sodium/calcium exchanger membrane region" evidence="10">
    <location>
        <begin position="462"/>
        <end position="601"/>
    </location>
</feature>
<keyword evidence="3" id="KW-0813">Transport</keyword>
<feature type="transmembrane region" description="Helical" evidence="9">
    <location>
        <begin position="73"/>
        <end position="95"/>
    </location>
</feature>
<keyword evidence="6" id="KW-0406">Ion transport</keyword>
<dbReference type="GO" id="GO:0012505">
    <property type="term" value="C:endomembrane system"/>
    <property type="evidence" value="ECO:0007669"/>
    <property type="project" value="UniProtKB-SubCell"/>
</dbReference>
<evidence type="ECO:0000256" key="1">
    <source>
        <dbReference type="ARBA" id="ARBA00004127"/>
    </source>
</evidence>
<reference evidence="11" key="1">
    <citation type="submission" date="2015-01" db="EMBL/GenBank/DDBJ databases">
        <authorList>
            <person name="Durling Mikael"/>
        </authorList>
    </citation>
    <scope>NUCLEOTIDE SEQUENCE</scope>
</reference>
<comment type="similarity">
    <text evidence="2">Belongs to the Ca(2+):cation antiporter (CaCA) (TC 2.A.19) family.</text>
</comment>
<feature type="transmembrane region" description="Helical" evidence="9">
    <location>
        <begin position="101"/>
        <end position="120"/>
    </location>
</feature>
<dbReference type="EMBL" id="CDPU01000032">
    <property type="protein sequence ID" value="CEO52932.1"/>
    <property type="molecule type" value="Genomic_DNA"/>
</dbReference>
<keyword evidence="7 9" id="KW-0472">Membrane</keyword>
<feature type="transmembrane region" description="Helical" evidence="9">
    <location>
        <begin position="455"/>
        <end position="475"/>
    </location>
</feature>
<feature type="transmembrane region" description="Helical" evidence="9">
    <location>
        <begin position="557"/>
        <end position="578"/>
    </location>
</feature>
<feature type="compositionally biased region" description="Acidic residues" evidence="8">
    <location>
        <begin position="14"/>
        <end position="26"/>
    </location>
</feature>
<dbReference type="PANTHER" id="PTHR31503">
    <property type="entry name" value="VACUOLAR CALCIUM ION TRANSPORTER"/>
    <property type="match status" value="1"/>
</dbReference>
<dbReference type="InterPro" id="IPR004837">
    <property type="entry name" value="NaCa_Exmemb"/>
</dbReference>
<comment type="subcellular location">
    <subcellularLocation>
        <location evidence="1">Endomembrane system</location>
        <topology evidence="1">Multi-pass membrane protein</topology>
    </subcellularLocation>
</comment>
<evidence type="ECO:0000256" key="6">
    <source>
        <dbReference type="ARBA" id="ARBA00023065"/>
    </source>
</evidence>
<protein>
    <recommendedName>
        <fullName evidence="10">Sodium/calcium exchanger membrane region domain-containing protein</fullName>
    </recommendedName>
</protein>